<proteinExistence type="predicted"/>
<organism evidence="1 2">
    <name type="scientific">Amycolatopsis magusensis</name>
    <dbReference type="NCBI Taxonomy" id="882444"/>
    <lineage>
        <taxon>Bacteria</taxon>
        <taxon>Bacillati</taxon>
        <taxon>Actinomycetota</taxon>
        <taxon>Actinomycetes</taxon>
        <taxon>Pseudonocardiales</taxon>
        <taxon>Pseudonocardiaceae</taxon>
        <taxon>Amycolatopsis</taxon>
    </lineage>
</organism>
<gene>
    <name evidence="1" type="ORF">JOM49_000879</name>
</gene>
<dbReference type="EMBL" id="JAGGMS010000001">
    <property type="protein sequence ID" value="MBP2179353.1"/>
    <property type="molecule type" value="Genomic_DNA"/>
</dbReference>
<protein>
    <submittedName>
        <fullName evidence="1">GTPase SAR1 family protein</fullName>
    </submittedName>
</protein>
<dbReference type="SUPFAM" id="SSF52540">
    <property type="entry name" value="P-loop containing nucleoside triphosphate hydrolases"/>
    <property type="match status" value="1"/>
</dbReference>
<keyword evidence="2" id="KW-1185">Reference proteome</keyword>
<dbReference type="Gene3D" id="3.40.50.300">
    <property type="entry name" value="P-loop containing nucleotide triphosphate hydrolases"/>
    <property type="match status" value="1"/>
</dbReference>
<accession>A0ABS4PJ13</accession>
<name>A0ABS4PJ13_9PSEU</name>
<dbReference type="Proteomes" id="UP000741013">
    <property type="component" value="Unassembled WGS sequence"/>
</dbReference>
<dbReference type="RefSeq" id="WP_308158645.1">
    <property type="nucleotide sequence ID" value="NZ_JAGGMS010000001.1"/>
</dbReference>
<evidence type="ECO:0000313" key="2">
    <source>
        <dbReference type="Proteomes" id="UP000741013"/>
    </source>
</evidence>
<reference evidence="1 2" key="1">
    <citation type="submission" date="2021-03" db="EMBL/GenBank/DDBJ databases">
        <title>Sequencing the genomes of 1000 actinobacteria strains.</title>
        <authorList>
            <person name="Klenk H.-P."/>
        </authorList>
    </citation>
    <scope>NUCLEOTIDE SEQUENCE [LARGE SCALE GENOMIC DNA]</scope>
    <source>
        <strain evidence="1 2">DSM 45510</strain>
    </source>
</reference>
<comment type="caution">
    <text evidence="1">The sequence shown here is derived from an EMBL/GenBank/DDBJ whole genome shotgun (WGS) entry which is preliminary data.</text>
</comment>
<sequence length="195" mass="21223">MLAGRPALGGVRLVAVDGPSGAGKTTLAGNLLTEFTERGVDALGIGTDEFATWDDPVSWWPRLRAGVLRPLARGRGGAYRRMDWTSGIPVPGESITVRVPEVLVLEGVSAGRASVRAHLTCLAWLDGLDQATRLERAVSRDGERERKHLREWQDFELGWFLADRTAAAATVRIESNAVRPFVPVAPKFATHSHYS</sequence>
<evidence type="ECO:0000313" key="1">
    <source>
        <dbReference type="EMBL" id="MBP2179353.1"/>
    </source>
</evidence>
<dbReference type="InterPro" id="IPR027417">
    <property type="entry name" value="P-loop_NTPase"/>
</dbReference>